<proteinExistence type="inferred from homology"/>
<evidence type="ECO:0000256" key="3">
    <source>
        <dbReference type="ARBA" id="ARBA00022630"/>
    </source>
</evidence>
<dbReference type="GO" id="GO:0050660">
    <property type="term" value="F:flavin adenine dinucleotide binding"/>
    <property type="evidence" value="ECO:0007669"/>
    <property type="project" value="InterPro"/>
</dbReference>
<dbReference type="InterPro" id="IPR020946">
    <property type="entry name" value="Flavin_mOase-like"/>
</dbReference>
<sequence>MTILRHIRRVAVIGAGPSGLAAVKYLVAEKHFDKIDVFEKRSSVGGTWNYCPGAFKHSSSIPVPQTNPNGPVDEPIWQSTGHKGEAQQATFVSPIYKYLDTNLPKELMRFSDKPFPADVQALPHHDVVKAYLEEYAGDIKGHIQFETEVLDVRLNDSSHQNWNLTTKNLHTGLEKTNSYDAVVVASGHFDVPYVPDIVGISYWNRKYPEVISHSKVYDSPEPFRGKKVVVVGSSASAIDIGSQINAVCKGKLLISQRTESYLLPSTSTDRIYRPEIVEFLPSNQYERAVRFADGSIEEEIDSIVFCTGYFYSFPFLSSLNPQLITDGRRVRNVYEHLFYTENPTLVLPVLNQRVIPFPIAENQAAVFSRVWSGRLSLPLRDQMKAWEDSLVAKKGDGTSFHLLPFPLDANYLNMLYDWAAKAEVRHGLLNDGKGKQGTYWGEREKWLRSLFPKIRQSFVEKGEERHKFKSVVELGYDFDKWKREQPE</sequence>
<evidence type="ECO:0000256" key="7">
    <source>
        <dbReference type="ARBA" id="ARBA00023033"/>
    </source>
</evidence>
<dbReference type="PRINTS" id="PR00370">
    <property type="entry name" value="FMOXYGENASE"/>
</dbReference>
<evidence type="ECO:0000256" key="2">
    <source>
        <dbReference type="ARBA" id="ARBA00009183"/>
    </source>
</evidence>
<dbReference type="STRING" id="2070753.A0A3A2ZCW0"/>
<evidence type="ECO:0000256" key="1">
    <source>
        <dbReference type="ARBA" id="ARBA00001974"/>
    </source>
</evidence>
<dbReference type="InterPro" id="IPR036188">
    <property type="entry name" value="FAD/NAD-bd_sf"/>
</dbReference>
<dbReference type="Pfam" id="PF13450">
    <property type="entry name" value="NAD_binding_8"/>
    <property type="match status" value="1"/>
</dbReference>
<name>A0A3A2ZCW0_9EURO</name>
<dbReference type="GO" id="GO:0004499">
    <property type="term" value="F:N,N-dimethylaniline monooxygenase activity"/>
    <property type="evidence" value="ECO:0007669"/>
    <property type="project" value="InterPro"/>
</dbReference>
<dbReference type="FunFam" id="3.50.50.60:FF:000138">
    <property type="entry name" value="Flavin-containing monooxygenase"/>
    <property type="match status" value="1"/>
</dbReference>
<dbReference type="InterPro" id="IPR050346">
    <property type="entry name" value="FMO-like"/>
</dbReference>
<dbReference type="OrthoDB" id="66881at2759"/>
<dbReference type="GO" id="GO:0050661">
    <property type="term" value="F:NADP binding"/>
    <property type="evidence" value="ECO:0007669"/>
    <property type="project" value="InterPro"/>
</dbReference>
<dbReference type="AlphaFoldDB" id="A0A3A2ZCW0"/>
<keyword evidence="5" id="KW-0521">NADP</keyword>
<organism evidence="8 9">
    <name type="scientific">Aspergillus sclerotialis</name>
    <dbReference type="NCBI Taxonomy" id="2070753"/>
    <lineage>
        <taxon>Eukaryota</taxon>
        <taxon>Fungi</taxon>
        <taxon>Dikarya</taxon>
        <taxon>Ascomycota</taxon>
        <taxon>Pezizomycotina</taxon>
        <taxon>Eurotiomycetes</taxon>
        <taxon>Eurotiomycetidae</taxon>
        <taxon>Eurotiales</taxon>
        <taxon>Aspergillaceae</taxon>
        <taxon>Aspergillus</taxon>
        <taxon>Aspergillus subgen. Polypaecilum</taxon>
    </lineage>
</organism>
<evidence type="ECO:0000313" key="8">
    <source>
        <dbReference type="EMBL" id="RJE20989.1"/>
    </source>
</evidence>
<comment type="cofactor">
    <cofactor evidence="1">
        <name>FAD</name>
        <dbReference type="ChEBI" id="CHEBI:57692"/>
    </cofactor>
</comment>
<keyword evidence="9" id="KW-1185">Reference proteome</keyword>
<dbReference type="EMBL" id="MVGC01000261">
    <property type="protein sequence ID" value="RJE20989.1"/>
    <property type="molecule type" value="Genomic_DNA"/>
</dbReference>
<comment type="similarity">
    <text evidence="2">Belongs to the FMO family.</text>
</comment>
<evidence type="ECO:0000256" key="6">
    <source>
        <dbReference type="ARBA" id="ARBA00023002"/>
    </source>
</evidence>
<keyword evidence="3" id="KW-0285">Flavoprotein</keyword>
<dbReference type="PANTHER" id="PTHR23023">
    <property type="entry name" value="DIMETHYLANILINE MONOOXYGENASE"/>
    <property type="match status" value="1"/>
</dbReference>
<protein>
    <submittedName>
        <fullName evidence="8">Monooxygenase</fullName>
    </submittedName>
</protein>
<evidence type="ECO:0000256" key="5">
    <source>
        <dbReference type="ARBA" id="ARBA00022857"/>
    </source>
</evidence>
<accession>A0A3A2ZCW0</accession>
<keyword evidence="6" id="KW-0560">Oxidoreductase</keyword>
<dbReference type="Gene3D" id="3.50.50.60">
    <property type="entry name" value="FAD/NAD(P)-binding domain"/>
    <property type="match status" value="2"/>
</dbReference>
<dbReference type="InterPro" id="IPR000960">
    <property type="entry name" value="Flavin_mOase"/>
</dbReference>
<dbReference type="Pfam" id="PF00743">
    <property type="entry name" value="FMO-like"/>
    <property type="match status" value="2"/>
</dbReference>
<gene>
    <name evidence="8" type="ORF">PHISCL_06679</name>
</gene>
<keyword evidence="7 8" id="KW-0503">Monooxygenase</keyword>
<keyword evidence="4" id="KW-0274">FAD</keyword>
<evidence type="ECO:0000256" key="4">
    <source>
        <dbReference type="ARBA" id="ARBA00022827"/>
    </source>
</evidence>
<evidence type="ECO:0000313" key="9">
    <source>
        <dbReference type="Proteomes" id="UP000266188"/>
    </source>
</evidence>
<reference evidence="9" key="1">
    <citation type="submission" date="2017-02" db="EMBL/GenBank/DDBJ databases">
        <authorList>
            <person name="Tafer H."/>
            <person name="Lopandic K."/>
        </authorList>
    </citation>
    <scope>NUCLEOTIDE SEQUENCE [LARGE SCALE GENOMIC DNA]</scope>
    <source>
        <strain evidence="9">CBS 366.77</strain>
    </source>
</reference>
<comment type="caution">
    <text evidence="8">The sequence shown here is derived from an EMBL/GenBank/DDBJ whole genome shotgun (WGS) entry which is preliminary data.</text>
</comment>
<dbReference type="Proteomes" id="UP000266188">
    <property type="component" value="Unassembled WGS sequence"/>
</dbReference>
<dbReference type="SUPFAM" id="SSF51905">
    <property type="entry name" value="FAD/NAD(P)-binding domain"/>
    <property type="match status" value="2"/>
</dbReference>